<feature type="region of interest" description="Disordered" evidence="1">
    <location>
        <begin position="1"/>
        <end position="23"/>
    </location>
</feature>
<protein>
    <submittedName>
        <fullName evidence="2">Uncharacterized protein</fullName>
    </submittedName>
</protein>
<dbReference type="Proteomes" id="UP001519309">
    <property type="component" value="Unassembled WGS sequence"/>
</dbReference>
<name>A0ABS4LWW4_9ACTN</name>
<evidence type="ECO:0000313" key="3">
    <source>
        <dbReference type="Proteomes" id="UP001519309"/>
    </source>
</evidence>
<evidence type="ECO:0000313" key="2">
    <source>
        <dbReference type="EMBL" id="MBP2051915.1"/>
    </source>
</evidence>
<dbReference type="EMBL" id="JAGGLP010000009">
    <property type="protein sequence ID" value="MBP2051915.1"/>
    <property type="molecule type" value="Genomic_DNA"/>
</dbReference>
<comment type="caution">
    <text evidence="2">The sequence shown here is derived from an EMBL/GenBank/DDBJ whole genome shotgun (WGS) entry which is preliminary data.</text>
</comment>
<accession>A0ABS4LWW4</accession>
<sequence>MTPAEDLGRARRRGGSRTPESALVTARQALPDFRPRDAEAFYGARREAPEGAGVHER</sequence>
<proteinExistence type="predicted"/>
<gene>
    <name evidence="2" type="ORF">J2Z21_004892</name>
</gene>
<organism evidence="2 3">
    <name type="scientific">Streptomyces griseochromogenes</name>
    <dbReference type="NCBI Taxonomy" id="68214"/>
    <lineage>
        <taxon>Bacteria</taxon>
        <taxon>Bacillati</taxon>
        <taxon>Actinomycetota</taxon>
        <taxon>Actinomycetes</taxon>
        <taxon>Kitasatosporales</taxon>
        <taxon>Streptomycetaceae</taxon>
        <taxon>Streptomyces</taxon>
    </lineage>
</organism>
<evidence type="ECO:0000256" key="1">
    <source>
        <dbReference type="SAM" id="MobiDB-lite"/>
    </source>
</evidence>
<dbReference type="RefSeq" id="WP_159399881.1">
    <property type="nucleotide sequence ID" value="NZ_CP016279.1"/>
</dbReference>
<reference evidence="2 3" key="1">
    <citation type="submission" date="2021-03" db="EMBL/GenBank/DDBJ databases">
        <title>Genomic Encyclopedia of Type Strains, Phase IV (KMG-IV): sequencing the most valuable type-strain genomes for metagenomic binning, comparative biology and taxonomic classification.</title>
        <authorList>
            <person name="Goeker M."/>
        </authorList>
    </citation>
    <scope>NUCLEOTIDE SEQUENCE [LARGE SCALE GENOMIC DNA]</scope>
    <source>
        <strain evidence="2 3">DSM 40499</strain>
    </source>
</reference>
<keyword evidence="3" id="KW-1185">Reference proteome</keyword>